<dbReference type="OrthoDB" id="887365at2"/>
<feature type="compositionally biased region" description="Polar residues" evidence="1">
    <location>
        <begin position="90"/>
        <end position="102"/>
    </location>
</feature>
<feature type="compositionally biased region" description="Polar residues" evidence="1">
    <location>
        <begin position="39"/>
        <end position="52"/>
    </location>
</feature>
<organism evidence="2 3">
    <name type="scientific">Hymenobacter setariae</name>
    <dbReference type="NCBI Taxonomy" id="2594794"/>
    <lineage>
        <taxon>Bacteria</taxon>
        <taxon>Pseudomonadati</taxon>
        <taxon>Bacteroidota</taxon>
        <taxon>Cytophagia</taxon>
        <taxon>Cytophagales</taxon>
        <taxon>Hymenobacteraceae</taxon>
        <taxon>Hymenobacter</taxon>
    </lineage>
</organism>
<keyword evidence="3" id="KW-1185">Reference proteome</keyword>
<evidence type="ECO:0000313" key="3">
    <source>
        <dbReference type="Proteomes" id="UP000317624"/>
    </source>
</evidence>
<feature type="region of interest" description="Disordered" evidence="1">
    <location>
        <begin position="1"/>
        <end position="102"/>
    </location>
</feature>
<dbReference type="RefSeq" id="WP_144852642.1">
    <property type="nucleotide sequence ID" value="NZ_VMRJ01000007.1"/>
</dbReference>
<sequence length="102" mass="10311">MVTPNPAPDSGRPSDIEENKVPSTGGPITNQDADPDPNASGNPETVTQSDLASSDGAGIRGDYGDSDQTTGLEGGEQTPADTTPDRAGENPTNTAQESNNAV</sequence>
<dbReference type="EMBL" id="VMRJ01000007">
    <property type="protein sequence ID" value="TVT37258.1"/>
    <property type="molecule type" value="Genomic_DNA"/>
</dbReference>
<name>A0A558BL65_9BACT</name>
<dbReference type="Proteomes" id="UP000317624">
    <property type="component" value="Unassembled WGS sequence"/>
</dbReference>
<dbReference type="AlphaFoldDB" id="A0A558BL65"/>
<reference evidence="2 3" key="1">
    <citation type="submission" date="2019-07" db="EMBL/GenBank/DDBJ databases">
        <title>Hymenobacter sp. straun FUR1 Genome sequencing and assembly.</title>
        <authorList>
            <person name="Chhetri G."/>
        </authorList>
    </citation>
    <scope>NUCLEOTIDE SEQUENCE [LARGE SCALE GENOMIC DNA]</scope>
    <source>
        <strain evidence="2 3">Fur1</strain>
    </source>
</reference>
<proteinExistence type="predicted"/>
<protein>
    <submittedName>
        <fullName evidence="2">Uncharacterized protein</fullName>
    </submittedName>
</protein>
<gene>
    <name evidence="2" type="ORF">FNT36_22895</name>
</gene>
<evidence type="ECO:0000256" key="1">
    <source>
        <dbReference type="SAM" id="MobiDB-lite"/>
    </source>
</evidence>
<evidence type="ECO:0000313" key="2">
    <source>
        <dbReference type="EMBL" id="TVT37258.1"/>
    </source>
</evidence>
<comment type="caution">
    <text evidence="2">The sequence shown here is derived from an EMBL/GenBank/DDBJ whole genome shotgun (WGS) entry which is preliminary data.</text>
</comment>
<accession>A0A558BL65</accession>